<name>A0AAW3PSD2_9BURK</name>
<accession>A0AAW3PSD2</accession>
<protein>
    <submittedName>
        <fullName evidence="1">Uncharacterized protein</fullName>
    </submittedName>
</protein>
<dbReference type="AlphaFoldDB" id="A0AAW3PSD2"/>
<reference evidence="1 2" key="1">
    <citation type="submission" date="2015-11" db="EMBL/GenBank/DDBJ databases">
        <authorList>
            <person name="Sahl J."/>
            <person name="Wagner D."/>
            <person name="Keim P."/>
        </authorList>
    </citation>
    <scope>NUCLEOTIDE SEQUENCE [LARGE SCALE GENOMIC DNA]</scope>
    <source>
        <strain evidence="1 2">AZ-4-2-10-S1-D7</strain>
    </source>
</reference>
<evidence type="ECO:0000313" key="1">
    <source>
        <dbReference type="EMBL" id="KWZ31253.1"/>
    </source>
</evidence>
<gene>
    <name evidence="1" type="ORF">WS64_23410</name>
</gene>
<comment type="caution">
    <text evidence="1">The sequence shown here is derived from an EMBL/GenBank/DDBJ whole genome shotgun (WGS) entry which is preliminary data.</text>
</comment>
<dbReference type="EMBL" id="LNJP01000003">
    <property type="protein sequence ID" value="KWZ31253.1"/>
    <property type="molecule type" value="Genomic_DNA"/>
</dbReference>
<organism evidence="1 2">
    <name type="scientific">Burkholderia anthina</name>
    <dbReference type="NCBI Taxonomy" id="179879"/>
    <lineage>
        <taxon>Bacteria</taxon>
        <taxon>Pseudomonadati</taxon>
        <taxon>Pseudomonadota</taxon>
        <taxon>Betaproteobacteria</taxon>
        <taxon>Burkholderiales</taxon>
        <taxon>Burkholderiaceae</taxon>
        <taxon>Burkholderia</taxon>
        <taxon>Burkholderia cepacia complex</taxon>
    </lineage>
</organism>
<proteinExistence type="predicted"/>
<evidence type="ECO:0000313" key="2">
    <source>
        <dbReference type="Proteomes" id="UP000070434"/>
    </source>
</evidence>
<sequence>MNNGKRWSSEGFVTFKPAMNTMHKDGQIMLGLIEMLQNRLQLFFLHGKPPAIQEFNDFIRCSKALANIS</sequence>
<dbReference type="Proteomes" id="UP000070434">
    <property type="component" value="Unassembled WGS sequence"/>
</dbReference>